<dbReference type="STRING" id="690879.TSACC_2162"/>
<dbReference type="InterPro" id="IPR013446">
    <property type="entry name" value="G1P_cyt_trans-like"/>
</dbReference>
<proteinExistence type="predicted"/>
<keyword evidence="3" id="KW-1185">Reference proteome</keyword>
<dbReference type="Proteomes" id="UP000076023">
    <property type="component" value="Unassembled WGS sequence"/>
</dbReference>
<dbReference type="AlphaFoldDB" id="A0A146G4L1"/>
<protein>
    <submittedName>
        <fullName evidence="2">Glucose-1-phosphate cytidylyltransferase</fullName>
    </submittedName>
</protein>
<dbReference type="GO" id="GO:0009243">
    <property type="term" value="P:O antigen biosynthetic process"/>
    <property type="evidence" value="ECO:0007669"/>
    <property type="project" value="InterPro"/>
</dbReference>
<dbReference type="SUPFAM" id="SSF53448">
    <property type="entry name" value="Nucleotide-diphospho-sugar transferases"/>
    <property type="match status" value="1"/>
</dbReference>
<evidence type="ECO:0000259" key="1">
    <source>
        <dbReference type="Pfam" id="PF00483"/>
    </source>
</evidence>
<dbReference type="EMBL" id="BDCO01000002">
    <property type="protein sequence ID" value="GAT31768.1"/>
    <property type="molecule type" value="Genomic_DNA"/>
</dbReference>
<dbReference type="GO" id="GO:0047343">
    <property type="term" value="F:glucose-1-phosphate cytidylyltransferase activity"/>
    <property type="evidence" value="ECO:0007669"/>
    <property type="project" value="InterPro"/>
</dbReference>
<feature type="domain" description="Nucleotidyl transferase" evidence="1">
    <location>
        <begin position="2"/>
        <end position="203"/>
    </location>
</feature>
<sequence>MKVVILCGGKGTRLREETEYRPKPMVPIGNRPILWHIMKTYAHYGYKEFILCLGYKGEMIKDYFRNYLWHTCDTTLCLGRESSIQFHNRHEEEDWKVTLCDTGENSMTAYRIRLIERYLGNDETFLLTYGDGVGNVDIPRLIETHHRAGKVCTLTAVHPPGRFGELGITSDSTVSGFNEKPQAEGGYINGGYMACSRRLFDYLPDDPSVMLEQAPMKKLTTDGQLHAYRHEGFWQPMDTFMEFTLLNNLWETAKAPWKVW</sequence>
<dbReference type="OrthoDB" id="9801899at2"/>
<comment type="caution">
    <text evidence="2">The sequence shown here is derived from an EMBL/GenBank/DDBJ whole genome shotgun (WGS) entry which is preliminary data.</text>
</comment>
<dbReference type="NCBIfam" id="TIGR02623">
    <property type="entry name" value="G1P_cyt_trans"/>
    <property type="match status" value="1"/>
</dbReference>
<dbReference type="PANTHER" id="PTHR47183:SF1">
    <property type="entry name" value="GLUCOSE-1-PHOSPHATE CYTIDYLYLTRANSFERASE"/>
    <property type="match status" value="1"/>
</dbReference>
<name>A0A146G4L1_TERSA</name>
<evidence type="ECO:0000313" key="2">
    <source>
        <dbReference type="EMBL" id="GAT31768.1"/>
    </source>
</evidence>
<dbReference type="PANTHER" id="PTHR47183">
    <property type="entry name" value="GLUCOSE-1-PHOSPHATE CYTIDYLYLTRANSFERASE-RELATED"/>
    <property type="match status" value="1"/>
</dbReference>
<dbReference type="InterPro" id="IPR029044">
    <property type="entry name" value="Nucleotide-diphossugar_trans"/>
</dbReference>
<gene>
    <name evidence="2" type="ORF">TSACC_2162</name>
</gene>
<evidence type="ECO:0000313" key="3">
    <source>
        <dbReference type="Proteomes" id="UP000076023"/>
    </source>
</evidence>
<dbReference type="InterPro" id="IPR005835">
    <property type="entry name" value="NTP_transferase_dom"/>
</dbReference>
<dbReference type="InterPro" id="IPR046981">
    <property type="entry name" value="G1P_cyt_trans"/>
</dbReference>
<dbReference type="CDD" id="cd02524">
    <property type="entry name" value="G1P_cytidylyltransferase"/>
    <property type="match status" value="1"/>
</dbReference>
<dbReference type="RefSeq" id="WP_075077652.1">
    <property type="nucleotide sequence ID" value="NZ_BDCO01000002.1"/>
</dbReference>
<keyword evidence="2" id="KW-0808">Transferase</keyword>
<accession>A0A146G4L1</accession>
<dbReference type="Pfam" id="PF00483">
    <property type="entry name" value="NTP_transferase"/>
    <property type="match status" value="1"/>
</dbReference>
<dbReference type="Gene3D" id="3.90.550.10">
    <property type="entry name" value="Spore Coat Polysaccharide Biosynthesis Protein SpsA, Chain A"/>
    <property type="match status" value="1"/>
</dbReference>
<keyword evidence="2" id="KW-0548">Nucleotidyltransferase</keyword>
<dbReference type="InParanoid" id="A0A146G4L1"/>
<organism evidence="2 3">
    <name type="scientific">Terrimicrobium sacchariphilum</name>
    <dbReference type="NCBI Taxonomy" id="690879"/>
    <lineage>
        <taxon>Bacteria</taxon>
        <taxon>Pseudomonadati</taxon>
        <taxon>Verrucomicrobiota</taxon>
        <taxon>Terrimicrobiia</taxon>
        <taxon>Terrimicrobiales</taxon>
        <taxon>Terrimicrobiaceae</taxon>
        <taxon>Terrimicrobium</taxon>
    </lineage>
</organism>
<reference evidence="3" key="1">
    <citation type="journal article" date="2017" name="Genome Announc.">
        <title>Draft Genome Sequence of Terrimicrobium sacchariphilum NM-5T, a Facultative Anaerobic Soil Bacterium of the Class Spartobacteria.</title>
        <authorList>
            <person name="Qiu Y.L."/>
            <person name="Tourlousse D.M."/>
            <person name="Matsuura N."/>
            <person name="Ohashi A."/>
            <person name="Sekiguchi Y."/>
        </authorList>
    </citation>
    <scope>NUCLEOTIDE SEQUENCE [LARGE SCALE GENOMIC DNA]</scope>
    <source>
        <strain evidence="3">NM-5</strain>
    </source>
</reference>